<protein>
    <submittedName>
        <fullName evidence="1">Uncharacterized protein</fullName>
    </submittedName>
</protein>
<evidence type="ECO:0000313" key="1">
    <source>
        <dbReference type="EMBL" id="GFY57415.1"/>
    </source>
</evidence>
<accession>A0A8X6XRM8</accession>
<dbReference type="AlphaFoldDB" id="A0A8X6XRM8"/>
<sequence length="171" mass="19706">MQNFDGNFDARNIPMKNLGKPNDDKDAVIKSYVDHKTKINDKRVDNVLKRDDDGLYVPSLIQNEHYAFENKRLTNVSNPIKNSDAVTKEYADGKIFYATTEKYEAYKEEGFQIVTFNKFSSNLLTPDMNLTCEMNMKIVIYLGSKERKIPLIKLSIGGHHILERPLETNIE</sequence>
<proteinExistence type="predicted"/>
<keyword evidence="2" id="KW-1185">Reference proteome</keyword>
<reference evidence="1" key="1">
    <citation type="submission" date="2020-08" db="EMBL/GenBank/DDBJ databases">
        <title>Multicomponent nature underlies the extraordinary mechanical properties of spider dragline silk.</title>
        <authorList>
            <person name="Kono N."/>
            <person name="Nakamura H."/>
            <person name="Mori M."/>
            <person name="Yoshida Y."/>
            <person name="Ohtoshi R."/>
            <person name="Malay A.D."/>
            <person name="Moran D.A.P."/>
            <person name="Tomita M."/>
            <person name="Numata K."/>
            <person name="Arakawa K."/>
        </authorList>
    </citation>
    <scope>NUCLEOTIDE SEQUENCE</scope>
</reference>
<dbReference type="Proteomes" id="UP000886998">
    <property type="component" value="Unassembled WGS sequence"/>
</dbReference>
<organism evidence="1 2">
    <name type="scientific">Trichonephila inaurata madagascariensis</name>
    <dbReference type="NCBI Taxonomy" id="2747483"/>
    <lineage>
        <taxon>Eukaryota</taxon>
        <taxon>Metazoa</taxon>
        <taxon>Ecdysozoa</taxon>
        <taxon>Arthropoda</taxon>
        <taxon>Chelicerata</taxon>
        <taxon>Arachnida</taxon>
        <taxon>Araneae</taxon>
        <taxon>Araneomorphae</taxon>
        <taxon>Entelegynae</taxon>
        <taxon>Araneoidea</taxon>
        <taxon>Nephilidae</taxon>
        <taxon>Trichonephila</taxon>
        <taxon>Trichonephila inaurata</taxon>
    </lineage>
</organism>
<dbReference type="OrthoDB" id="6444903at2759"/>
<evidence type="ECO:0000313" key="2">
    <source>
        <dbReference type="Proteomes" id="UP000886998"/>
    </source>
</evidence>
<name>A0A8X6XRM8_9ARAC</name>
<gene>
    <name evidence="1" type="primary">AVEN_169535_1</name>
    <name evidence="1" type="ORF">TNIN_444301</name>
</gene>
<comment type="caution">
    <text evidence="1">The sequence shown here is derived from an EMBL/GenBank/DDBJ whole genome shotgun (WGS) entry which is preliminary data.</text>
</comment>
<dbReference type="EMBL" id="BMAV01011504">
    <property type="protein sequence ID" value="GFY57415.1"/>
    <property type="molecule type" value="Genomic_DNA"/>
</dbReference>